<evidence type="ECO:0000313" key="2">
    <source>
        <dbReference type="EMBL" id="GGJ87144.1"/>
    </source>
</evidence>
<comment type="caution">
    <text evidence="2">The sequence shown here is derived from an EMBL/GenBank/DDBJ whole genome shotgun (WGS) entry which is preliminary data.</text>
</comment>
<keyword evidence="1" id="KW-0175">Coiled coil</keyword>
<keyword evidence="3" id="KW-1185">Reference proteome</keyword>
<feature type="coiled-coil region" evidence="1">
    <location>
        <begin position="167"/>
        <end position="216"/>
    </location>
</feature>
<dbReference type="EMBL" id="BMMV01000005">
    <property type="protein sequence ID" value="GGJ87144.1"/>
    <property type="molecule type" value="Genomic_DNA"/>
</dbReference>
<gene>
    <name evidence="2" type="ORF">GCM10011583_18370</name>
</gene>
<proteinExistence type="predicted"/>
<reference evidence="3" key="1">
    <citation type="journal article" date="2019" name="Int. J. Syst. Evol. Microbiol.">
        <title>The Global Catalogue of Microorganisms (GCM) 10K type strain sequencing project: providing services to taxonomists for standard genome sequencing and annotation.</title>
        <authorList>
            <consortium name="The Broad Institute Genomics Platform"/>
            <consortium name="The Broad Institute Genome Sequencing Center for Infectious Disease"/>
            <person name="Wu L."/>
            <person name="Ma J."/>
        </authorList>
    </citation>
    <scope>NUCLEOTIDE SEQUENCE [LARGE SCALE GENOMIC DNA]</scope>
    <source>
        <strain evidence="3">CGMCC 4.7275</strain>
    </source>
</reference>
<name>A0ABQ2E1J7_9ACTN</name>
<accession>A0ABQ2E1J7</accession>
<organism evidence="2 3">
    <name type="scientific">Streptomyces camponoticapitis</name>
    <dbReference type="NCBI Taxonomy" id="1616125"/>
    <lineage>
        <taxon>Bacteria</taxon>
        <taxon>Bacillati</taxon>
        <taxon>Actinomycetota</taxon>
        <taxon>Actinomycetes</taxon>
        <taxon>Kitasatosporales</taxon>
        <taxon>Streptomycetaceae</taxon>
        <taxon>Streptomyces</taxon>
    </lineage>
</organism>
<dbReference type="Proteomes" id="UP000660265">
    <property type="component" value="Unassembled WGS sequence"/>
</dbReference>
<evidence type="ECO:0000256" key="1">
    <source>
        <dbReference type="SAM" id="Coils"/>
    </source>
</evidence>
<protein>
    <submittedName>
        <fullName evidence="2">Uncharacterized protein</fullName>
    </submittedName>
</protein>
<sequence>MPDQPEPTTFRYIDADEFCLSARLMPDFDTGGVTDTLSISIEGDEPQSVHVPVADLPKILAGLAGAAGKPVVDCPACEAGIEHTAHCPTPETHNAGCGCPSDTAASGDQPDTRPASCACDGQTLLQVHTPTGCHDEAPARPVPDAERRERWDAVWPDPFGTLTADQAEAVQAMKAKLRAVADEEQQRERERLFIPLHRAESDNARLRAELEQARATTLTEAADAIQDMERRNAWDVRPMTSSLYAEFLRGMAAAGSGGQAEDGAQPDLCAACGHLLCAEQSPCGAFLRAYADTENRCPCTGTADVDGAQQK</sequence>
<dbReference type="RefSeq" id="WP_189106864.1">
    <property type="nucleotide sequence ID" value="NZ_BMMV01000005.1"/>
</dbReference>
<evidence type="ECO:0000313" key="3">
    <source>
        <dbReference type="Proteomes" id="UP000660265"/>
    </source>
</evidence>